<sequence length="90" mass="9993">MSRVSDCKEHADDLNQGMLATNPKSIWDFSTLGVVASHPTGCGRRRNLTWPTTSTKSMLIADEVTTLRSREPKVNLRSLNLRLIEVIGVV</sequence>
<name>A0A2I0K535_PUNGR</name>
<gene>
    <name evidence="1" type="ORF">CRG98_015943</name>
</gene>
<evidence type="ECO:0000313" key="2">
    <source>
        <dbReference type="Proteomes" id="UP000233551"/>
    </source>
</evidence>
<accession>A0A2I0K535</accession>
<reference evidence="1 2" key="1">
    <citation type="submission" date="2017-11" db="EMBL/GenBank/DDBJ databases">
        <title>De-novo sequencing of pomegranate (Punica granatum L.) genome.</title>
        <authorList>
            <person name="Akparov Z."/>
            <person name="Amiraslanov A."/>
            <person name="Hajiyeva S."/>
            <person name="Abbasov M."/>
            <person name="Kaur K."/>
            <person name="Hamwieh A."/>
            <person name="Solovyev V."/>
            <person name="Salamov A."/>
            <person name="Braich B."/>
            <person name="Kosarev P."/>
            <person name="Mahmoud A."/>
            <person name="Hajiyev E."/>
            <person name="Babayeva S."/>
            <person name="Izzatullayeva V."/>
            <person name="Mammadov A."/>
            <person name="Mammadov A."/>
            <person name="Sharifova S."/>
            <person name="Ojaghi J."/>
            <person name="Eynullazada K."/>
            <person name="Bayramov B."/>
            <person name="Abdulazimova A."/>
            <person name="Shahmuradov I."/>
        </authorList>
    </citation>
    <scope>NUCLEOTIDE SEQUENCE [LARGE SCALE GENOMIC DNA]</scope>
    <source>
        <strain evidence="2">cv. AG2017</strain>
        <tissue evidence="1">Leaf</tissue>
    </source>
</reference>
<comment type="caution">
    <text evidence="1">The sequence shown here is derived from an EMBL/GenBank/DDBJ whole genome shotgun (WGS) entry which is preliminary data.</text>
</comment>
<dbReference type="EMBL" id="PGOL01000878">
    <property type="protein sequence ID" value="PKI63655.1"/>
    <property type="molecule type" value="Genomic_DNA"/>
</dbReference>
<protein>
    <submittedName>
        <fullName evidence="1">Uncharacterized protein</fullName>
    </submittedName>
</protein>
<dbReference type="Proteomes" id="UP000233551">
    <property type="component" value="Unassembled WGS sequence"/>
</dbReference>
<evidence type="ECO:0000313" key="1">
    <source>
        <dbReference type="EMBL" id="PKI63655.1"/>
    </source>
</evidence>
<proteinExistence type="predicted"/>
<dbReference type="AlphaFoldDB" id="A0A2I0K535"/>
<keyword evidence="2" id="KW-1185">Reference proteome</keyword>
<organism evidence="1 2">
    <name type="scientific">Punica granatum</name>
    <name type="common">Pomegranate</name>
    <dbReference type="NCBI Taxonomy" id="22663"/>
    <lineage>
        <taxon>Eukaryota</taxon>
        <taxon>Viridiplantae</taxon>
        <taxon>Streptophyta</taxon>
        <taxon>Embryophyta</taxon>
        <taxon>Tracheophyta</taxon>
        <taxon>Spermatophyta</taxon>
        <taxon>Magnoliopsida</taxon>
        <taxon>eudicotyledons</taxon>
        <taxon>Gunneridae</taxon>
        <taxon>Pentapetalae</taxon>
        <taxon>rosids</taxon>
        <taxon>malvids</taxon>
        <taxon>Myrtales</taxon>
        <taxon>Lythraceae</taxon>
        <taxon>Punica</taxon>
    </lineage>
</organism>